<organism evidence="2 3">
    <name type="scientific">Rhipicephalus sanguineus</name>
    <name type="common">Brown dog tick</name>
    <name type="synonym">Ixodes sanguineus</name>
    <dbReference type="NCBI Taxonomy" id="34632"/>
    <lineage>
        <taxon>Eukaryota</taxon>
        <taxon>Metazoa</taxon>
        <taxon>Ecdysozoa</taxon>
        <taxon>Arthropoda</taxon>
        <taxon>Chelicerata</taxon>
        <taxon>Arachnida</taxon>
        <taxon>Acari</taxon>
        <taxon>Parasitiformes</taxon>
        <taxon>Ixodida</taxon>
        <taxon>Ixodoidea</taxon>
        <taxon>Ixodidae</taxon>
        <taxon>Rhipicephalinae</taxon>
        <taxon>Rhipicephalus</taxon>
        <taxon>Rhipicephalus</taxon>
    </lineage>
</organism>
<feature type="region of interest" description="Disordered" evidence="1">
    <location>
        <begin position="104"/>
        <end position="155"/>
    </location>
</feature>
<evidence type="ECO:0008006" key="4">
    <source>
        <dbReference type="Google" id="ProtNLM"/>
    </source>
</evidence>
<keyword evidence="3" id="KW-1185">Reference proteome</keyword>
<gene>
    <name evidence="2" type="ORF">HPB52_000956</name>
</gene>
<feature type="region of interest" description="Disordered" evidence="1">
    <location>
        <begin position="16"/>
        <end position="43"/>
    </location>
</feature>
<dbReference type="PANTHER" id="PTHR47331:SF5">
    <property type="entry name" value="RIBONUCLEASE H"/>
    <property type="match status" value="1"/>
</dbReference>
<sequence>MLSFLRIQIEVREQGRPGQTPSAFSRLLPEEDVEPPSAPMRHLPTASALPPNLLQLRKRCAPYAAVVSTPTRTATFNSQLSKTGSVAHCSLLLPLRLAKPHGAFLPTPNPCKRNDSEPRRASHRRARHEHAVSDIGPKRPERNQRRSSPSRTSLDRVRVPKRLVRILVDSGSRRTFIRAHVSKDLRCPVIETKELSLVMFSHSKPREVMRSRRVALAIRGQGRDTEVTVEDLEVPEVCAVTSPPISSAVLSRLCEKNYDVADNLDPDTWHPQEISVLLGSDVYWKVATGRIDRLSSDLTALETKFGWTVQGAMELAGSSTPTSILFLNCSTTSLTHFGPSTMRRLDVIRVKPSTQDNGKALSQLDILKESTVNLYGRNQVPSERQVPGIPSGSNSRRLAERYLQSQFRRFQEQPKLLKQYDAVVKADFKEEQAKRVEAPQTQENAYDTPHRAVLRQDAIATELRALFDASLRMLVHPYQNYLLLNGIKLNAEIVQLLLVFQYEPVVKWKFVGDRIPWWGGWSSRVIRSAHQSQCRSPRQEFKWSSTADILFFLNAAPINCNHRHDRTSCSEDAPIVDDAPCSDDEGSAIAQKTNAAIVRVKDSRFDIIPHEPTGRL</sequence>
<evidence type="ECO:0000313" key="2">
    <source>
        <dbReference type="EMBL" id="KAH7942764.1"/>
    </source>
</evidence>
<comment type="caution">
    <text evidence="2">The sequence shown here is derived from an EMBL/GenBank/DDBJ whole genome shotgun (WGS) entry which is preliminary data.</text>
</comment>
<reference evidence="2" key="2">
    <citation type="submission" date="2021-09" db="EMBL/GenBank/DDBJ databases">
        <authorList>
            <person name="Jia N."/>
            <person name="Wang J."/>
            <person name="Shi W."/>
            <person name="Du L."/>
            <person name="Sun Y."/>
            <person name="Zhan W."/>
            <person name="Jiang J."/>
            <person name="Wang Q."/>
            <person name="Zhang B."/>
            <person name="Ji P."/>
            <person name="Sakyi L.B."/>
            <person name="Cui X."/>
            <person name="Yuan T."/>
            <person name="Jiang B."/>
            <person name="Yang W."/>
            <person name="Lam T.T.-Y."/>
            <person name="Chang Q."/>
            <person name="Ding S."/>
            <person name="Wang X."/>
            <person name="Zhu J."/>
            <person name="Ruan X."/>
            <person name="Zhao L."/>
            <person name="Wei J."/>
            <person name="Que T."/>
            <person name="Du C."/>
            <person name="Cheng J."/>
            <person name="Dai P."/>
            <person name="Han X."/>
            <person name="Huang E."/>
            <person name="Gao Y."/>
            <person name="Liu J."/>
            <person name="Shao H."/>
            <person name="Ye R."/>
            <person name="Li L."/>
            <person name="Wei W."/>
            <person name="Wang X."/>
            <person name="Wang C."/>
            <person name="Huo Q."/>
            <person name="Li W."/>
            <person name="Guo W."/>
            <person name="Chen H."/>
            <person name="Chen S."/>
            <person name="Zhou L."/>
            <person name="Zhou L."/>
            <person name="Ni X."/>
            <person name="Tian J."/>
            <person name="Zhou Y."/>
            <person name="Sheng Y."/>
            <person name="Liu T."/>
            <person name="Pan Y."/>
            <person name="Xia L."/>
            <person name="Li J."/>
            <person name="Zhao F."/>
            <person name="Cao W."/>
        </authorList>
    </citation>
    <scope>NUCLEOTIDE SEQUENCE</scope>
    <source>
        <strain evidence="2">Rsan-2018</strain>
        <tissue evidence="2">Larvae</tissue>
    </source>
</reference>
<dbReference type="VEuPathDB" id="VectorBase:RSAN_043033"/>
<dbReference type="PANTHER" id="PTHR47331">
    <property type="entry name" value="PHD-TYPE DOMAIN-CONTAINING PROTEIN"/>
    <property type="match status" value="1"/>
</dbReference>
<reference evidence="2" key="1">
    <citation type="journal article" date="2020" name="Cell">
        <title>Large-Scale Comparative Analyses of Tick Genomes Elucidate Their Genetic Diversity and Vector Capacities.</title>
        <authorList>
            <consortium name="Tick Genome and Microbiome Consortium (TIGMIC)"/>
            <person name="Jia N."/>
            <person name="Wang J."/>
            <person name="Shi W."/>
            <person name="Du L."/>
            <person name="Sun Y."/>
            <person name="Zhan W."/>
            <person name="Jiang J.F."/>
            <person name="Wang Q."/>
            <person name="Zhang B."/>
            <person name="Ji P."/>
            <person name="Bell-Sakyi L."/>
            <person name="Cui X.M."/>
            <person name="Yuan T.T."/>
            <person name="Jiang B.G."/>
            <person name="Yang W.F."/>
            <person name="Lam T.T."/>
            <person name="Chang Q.C."/>
            <person name="Ding S.J."/>
            <person name="Wang X.J."/>
            <person name="Zhu J.G."/>
            <person name="Ruan X.D."/>
            <person name="Zhao L."/>
            <person name="Wei J.T."/>
            <person name="Ye R.Z."/>
            <person name="Que T.C."/>
            <person name="Du C.H."/>
            <person name="Zhou Y.H."/>
            <person name="Cheng J.X."/>
            <person name="Dai P.F."/>
            <person name="Guo W.B."/>
            <person name="Han X.H."/>
            <person name="Huang E.J."/>
            <person name="Li L.F."/>
            <person name="Wei W."/>
            <person name="Gao Y.C."/>
            <person name="Liu J.Z."/>
            <person name="Shao H.Z."/>
            <person name="Wang X."/>
            <person name="Wang C.C."/>
            <person name="Yang T.C."/>
            <person name="Huo Q.B."/>
            <person name="Li W."/>
            <person name="Chen H.Y."/>
            <person name="Chen S.E."/>
            <person name="Zhou L.G."/>
            <person name="Ni X.B."/>
            <person name="Tian J.H."/>
            <person name="Sheng Y."/>
            <person name="Liu T."/>
            <person name="Pan Y.S."/>
            <person name="Xia L.Y."/>
            <person name="Li J."/>
            <person name="Zhao F."/>
            <person name="Cao W.C."/>
        </authorList>
    </citation>
    <scope>NUCLEOTIDE SEQUENCE</scope>
    <source>
        <strain evidence="2">Rsan-2018</strain>
    </source>
</reference>
<feature type="compositionally biased region" description="Basic and acidic residues" evidence="1">
    <location>
        <begin position="129"/>
        <end position="144"/>
    </location>
</feature>
<dbReference type="VEuPathDB" id="VectorBase:RSAN_055341"/>
<protein>
    <recommendedName>
        <fullName evidence="4">Peptidase aspartic putative domain-containing protein</fullName>
    </recommendedName>
</protein>
<evidence type="ECO:0000313" key="3">
    <source>
        <dbReference type="Proteomes" id="UP000821837"/>
    </source>
</evidence>
<evidence type="ECO:0000256" key="1">
    <source>
        <dbReference type="SAM" id="MobiDB-lite"/>
    </source>
</evidence>
<dbReference type="AlphaFoldDB" id="A0A9D4PH28"/>
<accession>A0A9D4PH28</accession>
<name>A0A9D4PH28_RHISA</name>
<dbReference type="Proteomes" id="UP000821837">
    <property type="component" value="Unassembled WGS sequence"/>
</dbReference>
<proteinExistence type="predicted"/>
<dbReference type="EMBL" id="JABSTV010001253">
    <property type="protein sequence ID" value="KAH7942764.1"/>
    <property type="molecule type" value="Genomic_DNA"/>
</dbReference>